<gene>
    <name evidence="1" type="ORF">J437_LFUL018011</name>
</gene>
<evidence type="ECO:0000313" key="2">
    <source>
        <dbReference type="Proteomes" id="UP000792457"/>
    </source>
</evidence>
<dbReference type="OrthoDB" id="10615518at2759"/>
<sequence length="124" mass="14209">MGGVDVGDQLLSKFHCKCRLTGRHFPEKVAQSEAKGKRTAKHCVVRLEKKIQKEPTWQCDGKTSTYNLEGIYPNPRAHFSYTSKRKLPFSTLFGGFRPDCLAFAASFFFWSRFFLASDGIFKYI</sequence>
<reference evidence="1" key="1">
    <citation type="submission" date="2013-04" db="EMBL/GenBank/DDBJ databases">
        <authorList>
            <person name="Qu J."/>
            <person name="Murali S.C."/>
            <person name="Bandaranaike D."/>
            <person name="Bellair M."/>
            <person name="Blankenburg K."/>
            <person name="Chao H."/>
            <person name="Dinh H."/>
            <person name="Doddapaneni H."/>
            <person name="Downs B."/>
            <person name="Dugan-Rocha S."/>
            <person name="Elkadiri S."/>
            <person name="Gnanaolivu R.D."/>
            <person name="Hernandez B."/>
            <person name="Javaid M."/>
            <person name="Jayaseelan J.C."/>
            <person name="Lee S."/>
            <person name="Li M."/>
            <person name="Ming W."/>
            <person name="Munidasa M."/>
            <person name="Muniz J."/>
            <person name="Nguyen L."/>
            <person name="Ongeri F."/>
            <person name="Osuji N."/>
            <person name="Pu L.-L."/>
            <person name="Puazo M."/>
            <person name="Qu C."/>
            <person name="Quiroz J."/>
            <person name="Raj R."/>
            <person name="Weissenberger G."/>
            <person name="Xin Y."/>
            <person name="Zou X."/>
            <person name="Han Y."/>
            <person name="Richards S."/>
            <person name="Worley K."/>
            <person name="Muzny D."/>
            <person name="Gibbs R."/>
        </authorList>
    </citation>
    <scope>NUCLEOTIDE SEQUENCE</scope>
    <source>
        <strain evidence="1">Sampled in the wild</strain>
    </source>
</reference>
<name>A0A8K0KQF5_LADFU</name>
<organism evidence="1 2">
    <name type="scientific">Ladona fulva</name>
    <name type="common">Scarce chaser dragonfly</name>
    <name type="synonym">Libellula fulva</name>
    <dbReference type="NCBI Taxonomy" id="123851"/>
    <lineage>
        <taxon>Eukaryota</taxon>
        <taxon>Metazoa</taxon>
        <taxon>Ecdysozoa</taxon>
        <taxon>Arthropoda</taxon>
        <taxon>Hexapoda</taxon>
        <taxon>Insecta</taxon>
        <taxon>Pterygota</taxon>
        <taxon>Palaeoptera</taxon>
        <taxon>Odonata</taxon>
        <taxon>Epiprocta</taxon>
        <taxon>Anisoptera</taxon>
        <taxon>Libelluloidea</taxon>
        <taxon>Libellulidae</taxon>
        <taxon>Ladona</taxon>
    </lineage>
</organism>
<keyword evidence="2" id="KW-1185">Reference proteome</keyword>
<evidence type="ECO:0000313" key="1">
    <source>
        <dbReference type="EMBL" id="KAG8237986.1"/>
    </source>
</evidence>
<reference evidence="1" key="2">
    <citation type="submission" date="2017-10" db="EMBL/GenBank/DDBJ databases">
        <title>Ladona fulva Genome sequencing and assembly.</title>
        <authorList>
            <person name="Murali S."/>
            <person name="Richards S."/>
            <person name="Bandaranaike D."/>
            <person name="Bellair M."/>
            <person name="Blankenburg K."/>
            <person name="Chao H."/>
            <person name="Dinh H."/>
            <person name="Doddapaneni H."/>
            <person name="Dugan-Rocha S."/>
            <person name="Elkadiri S."/>
            <person name="Gnanaolivu R."/>
            <person name="Hernandez B."/>
            <person name="Skinner E."/>
            <person name="Javaid M."/>
            <person name="Lee S."/>
            <person name="Li M."/>
            <person name="Ming W."/>
            <person name="Munidasa M."/>
            <person name="Muniz J."/>
            <person name="Nguyen L."/>
            <person name="Hughes D."/>
            <person name="Osuji N."/>
            <person name="Pu L.-L."/>
            <person name="Puazo M."/>
            <person name="Qu C."/>
            <person name="Quiroz J."/>
            <person name="Raj R."/>
            <person name="Weissenberger G."/>
            <person name="Xin Y."/>
            <person name="Zou X."/>
            <person name="Han Y."/>
            <person name="Worley K."/>
            <person name="Muzny D."/>
            <person name="Gibbs R."/>
        </authorList>
    </citation>
    <scope>NUCLEOTIDE SEQUENCE</scope>
    <source>
        <strain evidence="1">Sampled in the wild</strain>
    </source>
</reference>
<dbReference type="AlphaFoldDB" id="A0A8K0KQF5"/>
<dbReference type="EMBL" id="KZ309257">
    <property type="protein sequence ID" value="KAG8237986.1"/>
    <property type="molecule type" value="Genomic_DNA"/>
</dbReference>
<comment type="caution">
    <text evidence="1">The sequence shown here is derived from an EMBL/GenBank/DDBJ whole genome shotgun (WGS) entry which is preliminary data.</text>
</comment>
<proteinExistence type="predicted"/>
<protein>
    <submittedName>
        <fullName evidence="1">Uncharacterized protein</fullName>
    </submittedName>
</protein>
<accession>A0A8K0KQF5</accession>
<dbReference type="Proteomes" id="UP000792457">
    <property type="component" value="Unassembled WGS sequence"/>
</dbReference>